<feature type="chain" id="PRO_5043350818" evidence="2">
    <location>
        <begin position="17"/>
        <end position="676"/>
    </location>
</feature>
<feature type="compositionally biased region" description="Low complexity" evidence="1">
    <location>
        <begin position="311"/>
        <end position="331"/>
    </location>
</feature>
<feature type="signal peptide" evidence="2">
    <location>
        <begin position="1"/>
        <end position="16"/>
    </location>
</feature>
<gene>
    <name evidence="3" type="ORF">TWF730_002917</name>
</gene>
<keyword evidence="4" id="KW-1185">Reference proteome</keyword>
<accession>A0AAV9U7G9</accession>
<dbReference type="EMBL" id="JAVHNS010000013">
    <property type="protein sequence ID" value="KAK6337520.1"/>
    <property type="molecule type" value="Genomic_DNA"/>
</dbReference>
<evidence type="ECO:0000256" key="1">
    <source>
        <dbReference type="SAM" id="MobiDB-lite"/>
    </source>
</evidence>
<protein>
    <submittedName>
        <fullName evidence="3">Uncharacterized protein</fullName>
    </submittedName>
</protein>
<comment type="caution">
    <text evidence="3">The sequence shown here is derived from an EMBL/GenBank/DDBJ whole genome shotgun (WGS) entry which is preliminary data.</text>
</comment>
<evidence type="ECO:0000313" key="4">
    <source>
        <dbReference type="Proteomes" id="UP001373714"/>
    </source>
</evidence>
<dbReference type="AlphaFoldDB" id="A0AAV9U7G9"/>
<evidence type="ECO:0000256" key="2">
    <source>
        <dbReference type="SAM" id="SignalP"/>
    </source>
</evidence>
<evidence type="ECO:0000313" key="3">
    <source>
        <dbReference type="EMBL" id="KAK6337520.1"/>
    </source>
</evidence>
<reference evidence="3 4" key="1">
    <citation type="submission" date="2019-10" db="EMBL/GenBank/DDBJ databases">
        <authorList>
            <person name="Palmer J.M."/>
        </authorList>
    </citation>
    <scope>NUCLEOTIDE SEQUENCE [LARGE SCALE GENOMIC DNA]</scope>
    <source>
        <strain evidence="3 4">TWF730</strain>
    </source>
</reference>
<organism evidence="3 4">
    <name type="scientific">Orbilia blumenaviensis</name>
    <dbReference type="NCBI Taxonomy" id="1796055"/>
    <lineage>
        <taxon>Eukaryota</taxon>
        <taxon>Fungi</taxon>
        <taxon>Dikarya</taxon>
        <taxon>Ascomycota</taxon>
        <taxon>Pezizomycotina</taxon>
        <taxon>Orbiliomycetes</taxon>
        <taxon>Orbiliales</taxon>
        <taxon>Orbiliaceae</taxon>
        <taxon>Orbilia</taxon>
    </lineage>
</organism>
<name>A0AAV9U7G9_9PEZI</name>
<proteinExistence type="predicted"/>
<feature type="compositionally biased region" description="Polar residues" evidence="1">
    <location>
        <begin position="270"/>
        <end position="310"/>
    </location>
</feature>
<dbReference type="Proteomes" id="UP001373714">
    <property type="component" value="Unassembled WGS sequence"/>
</dbReference>
<feature type="compositionally biased region" description="Low complexity" evidence="1">
    <location>
        <begin position="257"/>
        <end position="269"/>
    </location>
</feature>
<keyword evidence="2" id="KW-0732">Signal</keyword>
<feature type="region of interest" description="Disordered" evidence="1">
    <location>
        <begin position="257"/>
        <end position="335"/>
    </location>
</feature>
<sequence length="676" mass="71022">MTQAGLLLFFPLLVYSESFLGPWGCQEDIVPTSTTTITSFVTLSGTVTSFYECLSGLPFCDRVVFQNNAISPTTSEDSRPTAVPAVGQPVTLSVTGSDGVPLAAELSSDGQLLLVDASTATNATVLFTDDDGFLRVYNSPSLVLFLGTWTRAERFRRRQSTDGISQIQYDSQSDLTADDKAGNFSFGAAGGVSLNVDGVDNNFYKSGTTGQTQLYAADEGVDPGFEFDGVSVIPVVQEDLPIVSFGSGSAIASATSTASSRAGSASNTGVDTTSNSSGQETIATPTSGPVPTSSQATGRTSTGGDTTLNPESSTSASAEDSSTQDSSSSTSFNGLCPTDSANPTVFATITGDGYEAVTDIISVGGAFYTCWCSSILNLFGPTRTELRTSSVFNGFTSTTKVIFTKEEISTVMSQTGVVPATTTSYLAWPARTRRRAARQATVSTPDALTRFAASNITAGCNLMVSYPVQSTVEKTTVITISTEKLFLKETTTTESKTTTEFYMSTSVEVIVATPSSFSATLGWRKASGGLTYLEGNTISSGAFELITTNAPAGQLLLDTTGRLVYSRTNPATSLVEDFYAAAPAVSDATTPTAVALKFALEATIIANDWQYIGFFPDRNTIIIDSSQSAGGYKNFGLCTFLGATPAENVDKLVIMIGDTKPDGASYCDFRSYLNFQ</sequence>